<keyword evidence="2" id="KW-0812">Transmembrane</keyword>
<dbReference type="AlphaFoldDB" id="A0A812N1E4"/>
<dbReference type="OrthoDB" id="437746at2759"/>
<feature type="transmembrane region" description="Helical" evidence="2">
    <location>
        <begin position="148"/>
        <end position="170"/>
    </location>
</feature>
<gene>
    <name evidence="3" type="ORF">SNAT2548_LOCUS14590</name>
</gene>
<protein>
    <submittedName>
        <fullName evidence="3">Uncharacterized protein</fullName>
    </submittedName>
</protein>
<keyword evidence="2" id="KW-1133">Transmembrane helix</keyword>
<dbReference type="EMBL" id="CAJNDS010001724">
    <property type="protein sequence ID" value="CAE7274972.1"/>
    <property type="molecule type" value="Genomic_DNA"/>
</dbReference>
<feature type="region of interest" description="Disordered" evidence="1">
    <location>
        <begin position="107"/>
        <end position="141"/>
    </location>
</feature>
<sequence length="222" mass="23117">MRDILFSLVSLASAGQDTVVPSCRTGYQDITGGKAYSWSCAHHCVGGPNFATENCGCACLSQDQIQEADSGTALTTARIVGQAGEILVTSAPPTDVHGQLPVQELPVGELQDGGPVPDDPRPDNFEAPSRSTTEAAPAPEESGDLRQVLMIAVGLAFLLIAASTAATFAYRRGMLPCKPRGFELKIQVAEEECPEPGLASRTGPRFSLSSRGSGACAEPGAR</sequence>
<evidence type="ECO:0000256" key="2">
    <source>
        <dbReference type="SAM" id="Phobius"/>
    </source>
</evidence>
<evidence type="ECO:0000313" key="3">
    <source>
        <dbReference type="EMBL" id="CAE7274972.1"/>
    </source>
</evidence>
<proteinExistence type="predicted"/>
<dbReference type="Proteomes" id="UP000604046">
    <property type="component" value="Unassembled WGS sequence"/>
</dbReference>
<feature type="region of interest" description="Disordered" evidence="1">
    <location>
        <begin position="193"/>
        <end position="222"/>
    </location>
</feature>
<reference evidence="3" key="1">
    <citation type="submission" date="2021-02" db="EMBL/GenBank/DDBJ databases">
        <authorList>
            <person name="Dougan E. K."/>
            <person name="Rhodes N."/>
            <person name="Thang M."/>
            <person name="Chan C."/>
        </authorList>
    </citation>
    <scope>NUCLEOTIDE SEQUENCE</scope>
</reference>
<feature type="non-terminal residue" evidence="3">
    <location>
        <position position="222"/>
    </location>
</feature>
<evidence type="ECO:0000313" key="4">
    <source>
        <dbReference type="Proteomes" id="UP000604046"/>
    </source>
</evidence>
<comment type="caution">
    <text evidence="3">The sequence shown here is derived from an EMBL/GenBank/DDBJ whole genome shotgun (WGS) entry which is preliminary data.</text>
</comment>
<organism evidence="3 4">
    <name type="scientific">Symbiodinium natans</name>
    <dbReference type="NCBI Taxonomy" id="878477"/>
    <lineage>
        <taxon>Eukaryota</taxon>
        <taxon>Sar</taxon>
        <taxon>Alveolata</taxon>
        <taxon>Dinophyceae</taxon>
        <taxon>Suessiales</taxon>
        <taxon>Symbiodiniaceae</taxon>
        <taxon>Symbiodinium</taxon>
    </lineage>
</organism>
<accession>A0A812N1E4</accession>
<keyword evidence="2" id="KW-0472">Membrane</keyword>
<keyword evidence="4" id="KW-1185">Reference proteome</keyword>
<name>A0A812N1E4_9DINO</name>
<evidence type="ECO:0000256" key="1">
    <source>
        <dbReference type="SAM" id="MobiDB-lite"/>
    </source>
</evidence>